<evidence type="ECO:0000313" key="2">
    <source>
        <dbReference type="Proteomes" id="UP001153332"/>
    </source>
</evidence>
<proteinExistence type="predicted"/>
<gene>
    <name evidence="1" type="ORF">O1611_g2009</name>
</gene>
<reference evidence="1" key="1">
    <citation type="submission" date="2022-12" db="EMBL/GenBank/DDBJ databases">
        <title>Genome Sequence of Lasiodiplodia mahajangana.</title>
        <authorList>
            <person name="Buettner E."/>
        </authorList>
    </citation>
    <scope>NUCLEOTIDE SEQUENCE</scope>
    <source>
        <strain evidence="1">VT137</strain>
    </source>
</reference>
<evidence type="ECO:0000313" key="1">
    <source>
        <dbReference type="EMBL" id="KAJ8131610.1"/>
    </source>
</evidence>
<accession>A0ACC2JVX2</accession>
<name>A0ACC2JVX2_9PEZI</name>
<dbReference type="EMBL" id="JAPUUL010000259">
    <property type="protein sequence ID" value="KAJ8131610.1"/>
    <property type="molecule type" value="Genomic_DNA"/>
</dbReference>
<sequence>MSDISVDGDYDGPFETKPTLDGKGIGAFATRDINAGEVVLVTYTSIILNEGILNDECDQIAAIYEALNPEDKNEWKSLSMHVTKERQEKYYRGFSRLNPDGSKKFGDEEQVQLYTALRMQLRSNSFGVNLDEPEEARDLANGNEPIAGTVGEILPEFDDSIPGTQRYLARRLNLLRELHEASQKPEEKACYQKELVFVLWENQQFYYVAHSDSKNDDGTHTDVSLALLRKAIGLGEEALARARTVWPETHQMVWMTISDLRSWQVWEG</sequence>
<comment type="caution">
    <text evidence="1">The sequence shown here is derived from an EMBL/GenBank/DDBJ whole genome shotgun (WGS) entry which is preliminary data.</text>
</comment>
<organism evidence="1 2">
    <name type="scientific">Lasiodiplodia mahajangana</name>
    <dbReference type="NCBI Taxonomy" id="1108764"/>
    <lineage>
        <taxon>Eukaryota</taxon>
        <taxon>Fungi</taxon>
        <taxon>Dikarya</taxon>
        <taxon>Ascomycota</taxon>
        <taxon>Pezizomycotina</taxon>
        <taxon>Dothideomycetes</taxon>
        <taxon>Dothideomycetes incertae sedis</taxon>
        <taxon>Botryosphaeriales</taxon>
        <taxon>Botryosphaeriaceae</taxon>
        <taxon>Lasiodiplodia</taxon>
    </lineage>
</organism>
<dbReference type="Proteomes" id="UP001153332">
    <property type="component" value="Unassembled WGS sequence"/>
</dbReference>
<keyword evidence="2" id="KW-1185">Reference proteome</keyword>
<protein>
    <submittedName>
        <fullName evidence="1">Uncharacterized protein</fullName>
    </submittedName>
</protein>